<dbReference type="Proteomes" id="UP000663851">
    <property type="component" value="Unassembled WGS sequence"/>
</dbReference>
<organism evidence="1 2">
    <name type="scientific">Rotaria socialis</name>
    <dbReference type="NCBI Taxonomy" id="392032"/>
    <lineage>
        <taxon>Eukaryota</taxon>
        <taxon>Metazoa</taxon>
        <taxon>Spiralia</taxon>
        <taxon>Gnathifera</taxon>
        <taxon>Rotifera</taxon>
        <taxon>Eurotatoria</taxon>
        <taxon>Bdelloidea</taxon>
        <taxon>Philodinida</taxon>
        <taxon>Philodinidae</taxon>
        <taxon>Rotaria</taxon>
    </lineage>
</organism>
<feature type="non-terminal residue" evidence="1">
    <location>
        <position position="11"/>
    </location>
</feature>
<evidence type="ECO:0000313" key="1">
    <source>
        <dbReference type="EMBL" id="CAF4628360.1"/>
    </source>
</evidence>
<reference evidence="1" key="1">
    <citation type="submission" date="2021-02" db="EMBL/GenBank/DDBJ databases">
        <authorList>
            <person name="Nowell W R."/>
        </authorList>
    </citation>
    <scope>NUCLEOTIDE SEQUENCE</scope>
</reference>
<proteinExistence type="predicted"/>
<gene>
    <name evidence="1" type="ORF">HFQ381_LOCUS34605</name>
</gene>
<protein>
    <submittedName>
        <fullName evidence="1">Uncharacterized protein</fullName>
    </submittedName>
</protein>
<accession>A0A821E029</accession>
<sequence>MLYNNEDETTL</sequence>
<name>A0A821E029_9BILA</name>
<evidence type="ECO:0000313" key="2">
    <source>
        <dbReference type="Proteomes" id="UP000663851"/>
    </source>
</evidence>
<comment type="caution">
    <text evidence="1">The sequence shown here is derived from an EMBL/GenBank/DDBJ whole genome shotgun (WGS) entry which is preliminary data.</text>
</comment>
<dbReference type="EMBL" id="CAJOBO010017503">
    <property type="protein sequence ID" value="CAF4628360.1"/>
    <property type="molecule type" value="Genomic_DNA"/>
</dbReference>